<accession>A0ABN2ICL3</accession>
<feature type="transmembrane region" description="Helical" evidence="2">
    <location>
        <begin position="230"/>
        <end position="249"/>
    </location>
</feature>
<dbReference type="EMBL" id="BAAANY010000025">
    <property type="protein sequence ID" value="GAA1702454.1"/>
    <property type="molecule type" value="Genomic_DNA"/>
</dbReference>
<protein>
    <submittedName>
        <fullName evidence="3">FtsK/SpoIIIE domain-containing protein</fullName>
    </submittedName>
</protein>
<evidence type="ECO:0000256" key="1">
    <source>
        <dbReference type="SAM" id="MobiDB-lite"/>
    </source>
</evidence>
<dbReference type="PANTHER" id="PTHR22683:SF41">
    <property type="entry name" value="DNA TRANSLOCASE FTSK"/>
    <property type="match status" value="1"/>
</dbReference>
<feature type="region of interest" description="Disordered" evidence="1">
    <location>
        <begin position="1"/>
        <end position="113"/>
    </location>
</feature>
<dbReference type="Gene3D" id="3.40.50.300">
    <property type="entry name" value="P-loop containing nucleotide triphosphate hydrolases"/>
    <property type="match status" value="1"/>
</dbReference>
<dbReference type="PANTHER" id="PTHR22683">
    <property type="entry name" value="SPORULATION PROTEIN RELATED"/>
    <property type="match status" value="1"/>
</dbReference>
<keyword evidence="2" id="KW-0472">Membrane</keyword>
<comment type="caution">
    <text evidence="3">The sequence shown here is derived from an EMBL/GenBank/DDBJ whole genome shotgun (WGS) entry which is preliminary data.</text>
</comment>
<dbReference type="SUPFAM" id="SSF52540">
    <property type="entry name" value="P-loop containing nucleoside triphosphate hydrolases"/>
    <property type="match status" value="1"/>
</dbReference>
<reference evidence="3 4" key="1">
    <citation type="journal article" date="2019" name="Int. J. Syst. Evol. Microbiol.">
        <title>The Global Catalogue of Microorganisms (GCM) 10K type strain sequencing project: providing services to taxonomists for standard genome sequencing and annotation.</title>
        <authorList>
            <consortium name="The Broad Institute Genomics Platform"/>
            <consortium name="The Broad Institute Genome Sequencing Center for Infectious Disease"/>
            <person name="Wu L."/>
            <person name="Ma J."/>
        </authorList>
    </citation>
    <scope>NUCLEOTIDE SEQUENCE [LARGE SCALE GENOMIC DNA]</scope>
    <source>
        <strain evidence="3 4">JCM 14718</strain>
    </source>
</reference>
<gene>
    <name evidence="3" type="ORF">GCM10009765_59870</name>
</gene>
<evidence type="ECO:0000256" key="2">
    <source>
        <dbReference type="SAM" id="Phobius"/>
    </source>
</evidence>
<keyword evidence="4" id="KW-1185">Reference proteome</keyword>
<evidence type="ECO:0000313" key="3">
    <source>
        <dbReference type="EMBL" id="GAA1702454.1"/>
    </source>
</evidence>
<feature type="compositionally biased region" description="Acidic residues" evidence="1">
    <location>
        <begin position="63"/>
        <end position="76"/>
    </location>
</feature>
<dbReference type="Proteomes" id="UP001500618">
    <property type="component" value="Unassembled WGS sequence"/>
</dbReference>
<feature type="compositionally biased region" description="Basic and acidic residues" evidence="1">
    <location>
        <begin position="7"/>
        <end position="16"/>
    </location>
</feature>
<dbReference type="RefSeq" id="WP_344313629.1">
    <property type="nucleotide sequence ID" value="NZ_BAAANY010000025.1"/>
</dbReference>
<dbReference type="InterPro" id="IPR050206">
    <property type="entry name" value="FtsK/SpoIIIE/SftA"/>
</dbReference>
<feature type="compositionally biased region" description="Basic and acidic residues" evidence="1">
    <location>
        <begin position="22"/>
        <end position="34"/>
    </location>
</feature>
<organism evidence="3 4">
    <name type="scientific">Fodinicola feengrottensis</name>
    <dbReference type="NCBI Taxonomy" id="435914"/>
    <lineage>
        <taxon>Bacteria</taxon>
        <taxon>Bacillati</taxon>
        <taxon>Actinomycetota</taxon>
        <taxon>Actinomycetes</taxon>
        <taxon>Mycobacteriales</taxon>
        <taxon>Fodinicola</taxon>
    </lineage>
</organism>
<keyword evidence="2" id="KW-0812">Transmembrane</keyword>
<evidence type="ECO:0000313" key="4">
    <source>
        <dbReference type="Proteomes" id="UP001500618"/>
    </source>
</evidence>
<sequence length="777" mass="85419">MMANRPPFDDNEPHDPYDDDTHDSQHGDDRDENGYLHIADLEAAWSANMTKEPPRIPAQRDPDDTDDPDDDPDLDSSDGAVVDRESVLVGPVVWGGPVDPPDERPNLGSRWAGSRWRGRSSASAMAVRRSRPPIIPAWLRSRADLAAAVRWAVKDTLYVVGYHAVRLPKYVAKTTVYAPLGATRALARLLRWASAQEGNAPLRQWAADHNDPVTWLNLDRRRVDQSRFRWIVVVTGALAAVVGGIVFLYVPIPDLARWAFYAVMALAFARSGRPADKPILDRVSQAPKYRKLTAELVRRGLTSIQLAGINQAVGKDPAAISFPLEIHRDGPGHLAVVDLPFGVEAGDVIARRGRLASALRLPLDQVWPEPDRAHTGRLRLWVGDEPASAMAQPAWPLAHGPKVDVFAPFPFANDPRLRNVDGQLIARSWLFGGRPGSGKTGAMRVPVFAAGLDPRVEIRGYELKGVGDFKVLEPILSEYGNGFDDDTIAACAQMLVWLYAECQRRSKRIDFYHAKGMAPENKVTAELASLKGSGLHPLLVFIDEIQELITHPAHGKKAGELLEKIIKLCRALGVTLLIGTQIPDKGSLPPGITRNVNTRFCLAVGDQIANDMILGTSMYRQGYRATAFEPDKDAGWGITVGFGKPGTAHAYEINAALQAQIVARAIAYRRAAGTLPATPIERDTTPAFDLLHDLAAVWPAGEDRVWNETLIPLLTDLRPDIYTGWKPEQLTTMLKPLGVPVGQIGRQVDGKFINRRGPSYQDIIQAAITRRDQNKNQ</sequence>
<feature type="compositionally biased region" description="Basic and acidic residues" evidence="1">
    <location>
        <begin position="52"/>
        <end position="62"/>
    </location>
</feature>
<dbReference type="InterPro" id="IPR027417">
    <property type="entry name" value="P-loop_NTPase"/>
</dbReference>
<name>A0ABN2ICL3_9ACTN</name>
<proteinExistence type="predicted"/>
<keyword evidence="2" id="KW-1133">Transmembrane helix</keyword>